<evidence type="ECO:0000256" key="8">
    <source>
        <dbReference type="ARBA" id="ARBA00022794"/>
    </source>
</evidence>
<dbReference type="Proteomes" id="UP000235965">
    <property type="component" value="Unassembled WGS sequence"/>
</dbReference>
<feature type="compositionally biased region" description="Polar residues" evidence="13">
    <location>
        <begin position="251"/>
        <end position="261"/>
    </location>
</feature>
<evidence type="ECO:0000256" key="1">
    <source>
        <dbReference type="ARBA" id="ARBA00004236"/>
    </source>
</evidence>
<keyword evidence="5" id="KW-0963">Cytoplasm</keyword>
<comment type="similarity">
    <text evidence="3">Belongs to the WD repeat fritz family.</text>
</comment>
<evidence type="ECO:0000256" key="10">
    <source>
        <dbReference type="ARBA" id="ARBA00023136"/>
    </source>
</evidence>
<evidence type="ECO:0000256" key="5">
    <source>
        <dbReference type="ARBA" id="ARBA00022490"/>
    </source>
</evidence>
<dbReference type="FunCoup" id="A0A2J7RCV5">
    <property type="interactions" value="201"/>
</dbReference>
<dbReference type="GO" id="GO:0097541">
    <property type="term" value="C:axonemal basal plate"/>
    <property type="evidence" value="ECO:0007669"/>
    <property type="project" value="TreeGrafter"/>
</dbReference>
<evidence type="ECO:0000256" key="11">
    <source>
        <dbReference type="ARBA" id="ARBA00023212"/>
    </source>
</evidence>
<proteinExistence type="inferred from homology"/>
<evidence type="ECO:0000256" key="2">
    <source>
        <dbReference type="ARBA" id="ARBA00004430"/>
    </source>
</evidence>
<keyword evidence="15" id="KW-1185">Reference proteome</keyword>
<dbReference type="InterPro" id="IPR024511">
    <property type="entry name" value="Frtz"/>
</dbReference>
<evidence type="ECO:0000256" key="4">
    <source>
        <dbReference type="ARBA" id="ARBA00022475"/>
    </source>
</evidence>
<comment type="subcellular location">
    <subcellularLocation>
        <location evidence="1">Cell membrane</location>
    </subcellularLocation>
    <subcellularLocation>
        <location evidence="2">Cytoplasm</location>
        <location evidence="2">Cytoskeleton</location>
        <location evidence="2">Cilium axoneme</location>
    </subcellularLocation>
</comment>
<dbReference type="OrthoDB" id="10013020at2759"/>
<keyword evidence="9" id="KW-0969">Cilium</keyword>
<dbReference type="STRING" id="105785.A0A2J7RCV5"/>
<keyword evidence="11" id="KW-0206">Cytoskeleton</keyword>
<dbReference type="InParanoid" id="A0A2J7RCV5"/>
<keyword evidence="6" id="KW-0853">WD repeat</keyword>
<gene>
    <name evidence="14" type="ORF">B7P43_G01219</name>
</gene>
<protein>
    <submittedName>
        <fullName evidence="14">Uncharacterized protein</fullName>
    </submittedName>
</protein>
<dbReference type="GO" id="GO:0045184">
    <property type="term" value="P:establishment of protein localization"/>
    <property type="evidence" value="ECO:0007669"/>
    <property type="project" value="TreeGrafter"/>
</dbReference>
<evidence type="ECO:0000256" key="3">
    <source>
        <dbReference type="ARBA" id="ARBA00006059"/>
    </source>
</evidence>
<sequence>MEWSKKPDVSYYSENYVQTDGLLLLQFERGPLAVLRLVGGGGLRGDAHGTGLTPDVLVSQYLSVNQVDRAINLLLSLNWDSYGYICLACLYRITNHLFRQPLTPEREVQLQTALGSFHVPLRPICHATEVEFGNQVRNLTRRFFHHLLRYQLFEKSFRLAIDLNDHDLFMDIYFYARAMKEDAMAEAARIKAEQIMNRCSSRSSSGTDSPHSHSSCSGCSGSAGSESQGSSSDAETEIPPQPPPPLPSKSAVGQSHNSSPGRQPGEKQKVKFSDTVTHILVPDLPLALPEEEEYSPLNGACSSSSTVIAIQPDRDRPRHNIFVPDPNQELADSLPLCLGNKNYLKDFATLPDVSEEEDNGNGTIKIVHFGVV</sequence>
<dbReference type="PANTHER" id="PTHR13667">
    <property type="entry name" value="HOMOLOC-13"/>
    <property type="match status" value="1"/>
</dbReference>
<dbReference type="Pfam" id="PF11768">
    <property type="entry name" value="Frtz"/>
    <property type="match status" value="1"/>
</dbReference>
<feature type="region of interest" description="Disordered" evidence="13">
    <location>
        <begin position="200"/>
        <end position="270"/>
    </location>
</feature>
<organism evidence="14 15">
    <name type="scientific">Cryptotermes secundus</name>
    <dbReference type="NCBI Taxonomy" id="105785"/>
    <lineage>
        <taxon>Eukaryota</taxon>
        <taxon>Metazoa</taxon>
        <taxon>Ecdysozoa</taxon>
        <taxon>Arthropoda</taxon>
        <taxon>Hexapoda</taxon>
        <taxon>Insecta</taxon>
        <taxon>Pterygota</taxon>
        <taxon>Neoptera</taxon>
        <taxon>Polyneoptera</taxon>
        <taxon>Dictyoptera</taxon>
        <taxon>Blattodea</taxon>
        <taxon>Blattoidea</taxon>
        <taxon>Termitoidae</taxon>
        <taxon>Kalotermitidae</taxon>
        <taxon>Cryptotermitinae</taxon>
        <taxon>Cryptotermes</taxon>
    </lineage>
</organism>
<keyword evidence="10" id="KW-0472">Membrane</keyword>
<evidence type="ECO:0000313" key="15">
    <source>
        <dbReference type="Proteomes" id="UP000235965"/>
    </source>
</evidence>
<keyword evidence="12" id="KW-0966">Cell projection</keyword>
<evidence type="ECO:0000256" key="7">
    <source>
        <dbReference type="ARBA" id="ARBA00022737"/>
    </source>
</evidence>
<dbReference type="GO" id="GO:0044782">
    <property type="term" value="P:cilium organization"/>
    <property type="evidence" value="ECO:0007669"/>
    <property type="project" value="TreeGrafter"/>
</dbReference>
<keyword evidence="7" id="KW-0677">Repeat</keyword>
<feature type="compositionally biased region" description="Low complexity" evidence="13">
    <location>
        <begin position="200"/>
        <end position="232"/>
    </location>
</feature>
<evidence type="ECO:0000256" key="12">
    <source>
        <dbReference type="ARBA" id="ARBA00023273"/>
    </source>
</evidence>
<comment type="caution">
    <text evidence="14">The sequence shown here is derived from an EMBL/GenBank/DDBJ whole genome shotgun (WGS) entry which is preliminary data.</text>
</comment>
<evidence type="ECO:0000256" key="6">
    <source>
        <dbReference type="ARBA" id="ARBA00022574"/>
    </source>
</evidence>
<dbReference type="GO" id="GO:0007399">
    <property type="term" value="P:nervous system development"/>
    <property type="evidence" value="ECO:0007669"/>
    <property type="project" value="TreeGrafter"/>
</dbReference>
<evidence type="ECO:0000313" key="14">
    <source>
        <dbReference type="EMBL" id="PNF38671.1"/>
    </source>
</evidence>
<dbReference type="PANTHER" id="PTHR13667:SF5">
    <property type="entry name" value="WD REPEAT-CONTAINING AND PLANAR CELL POLARITY EFFECTOR PROTEIN FRITZ HOMOLOG"/>
    <property type="match status" value="1"/>
</dbReference>
<accession>A0A2J7RCV5</accession>
<keyword evidence="4" id="KW-1003">Cell membrane</keyword>
<keyword evidence="8" id="KW-0970">Cilium biogenesis/degradation</keyword>
<evidence type="ECO:0000256" key="9">
    <source>
        <dbReference type="ARBA" id="ARBA00023069"/>
    </source>
</evidence>
<dbReference type="EMBL" id="NEVH01005883">
    <property type="protein sequence ID" value="PNF38671.1"/>
    <property type="molecule type" value="Genomic_DNA"/>
</dbReference>
<dbReference type="GO" id="GO:0005886">
    <property type="term" value="C:plasma membrane"/>
    <property type="evidence" value="ECO:0007669"/>
    <property type="project" value="UniProtKB-SubCell"/>
</dbReference>
<dbReference type="AlphaFoldDB" id="A0A2J7RCV5"/>
<reference evidence="14 15" key="1">
    <citation type="submission" date="2017-12" db="EMBL/GenBank/DDBJ databases">
        <title>Hemimetabolous genomes reveal molecular basis of termite eusociality.</title>
        <authorList>
            <person name="Harrison M.C."/>
            <person name="Jongepier E."/>
            <person name="Robertson H.M."/>
            <person name="Arning N."/>
            <person name="Bitard-Feildel T."/>
            <person name="Chao H."/>
            <person name="Childers C.P."/>
            <person name="Dinh H."/>
            <person name="Doddapaneni H."/>
            <person name="Dugan S."/>
            <person name="Gowin J."/>
            <person name="Greiner C."/>
            <person name="Han Y."/>
            <person name="Hu H."/>
            <person name="Hughes D.S.T."/>
            <person name="Huylmans A.-K."/>
            <person name="Kemena C."/>
            <person name="Kremer L.P.M."/>
            <person name="Lee S.L."/>
            <person name="Lopez-Ezquerra A."/>
            <person name="Mallet L."/>
            <person name="Monroy-Kuhn J.M."/>
            <person name="Moser A."/>
            <person name="Murali S.C."/>
            <person name="Muzny D.M."/>
            <person name="Otani S."/>
            <person name="Piulachs M.-D."/>
            <person name="Poelchau M."/>
            <person name="Qu J."/>
            <person name="Schaub F."/>
            <person name="Wada-Katsumata A."/>
            <person name="Worley K.C."/>
            <person name="Xie Q."/>
            <person name="Ylla G."/>
            <person name="Poulsen M."/>
            <person name="Gibbs R.A."/>
            <person name="Schal C."/>
            <person name="Richards S."/>
            <person name="Belles X."/>
            <person name="Korb J."/>
            <person name="Bornberg-Bauer E."/>
        </authorList>
    </citation>
    <scope>NUCLEOTIDE SEQUENCE [LARGE SCALE GENOMIC DNA]</scope>
    <source>
        <tissue evidence="14">Whole body</tissue>
    </source>
</reference>
<name>A0A2J7RCV5_9NEOP</name>
<evidence type="ECO:0000256" key="13">
    <source>
        <dbReference type="SAM" id="MobiDB-lite"/>
    </source>
</evidence>